<protein>
    <submittedName>
        <fullName evidence="2">Hydantoinase B/oxoprolinase family protein</fullName>
    </submittedName>
</protein>
<dbReference type="Proteomes" id="UP000515823">
    <property type="component" value="Chromosome"/>
</dbReference>
<evidence type="ECO:0000259" key="1">
    <source>
        <dbReference type="Pfam" id="PF02538"/>
    </source>
</evidence>
<dbReference type="EMBL" id="CP060634">
    <property type="protein sequence ID" value="QNM06399.1"/>
    <property type="molecule type" value="Genomic_DNA"/>
</dbReference>
<dbReference type="KEGG" id="qdo:H9Q78_04495"/>
<sequence>MSHINSITLEVISNGLLSIAEQMGVILTKTAYSTNIKERKDLSVAIFDADGKVLSLAQHIPIHFSSLFGAVEELLKRWDKSEIYDGDVYIANDPYTGGGSHLPDIALVKPVFYEGKLIAFVVNNGHHADRSRRGPTIFDEGLRIPVVKLYEKGKLNKDIYDLILLNFQLKEERRGDIQAQLITNQFGADKIIELCEKIGLETYFEFCREWLKYGEKKARTAIQNLPDGEYEFEDILDDDGNGNENLQIRVKLVVSGDHLLFDFSGSHPQVTGPYNCVKSALLATVFYSVKCLLDKTIPANSGFFDSIDVKAEPGTIVCASEPAPTFDRETTTQRLADVIFGAFAKIDPENVIAAGCGAVTFFSIAGQDARSGKPYVYVETIGGGNGARYNKDGLDAVQVHMTNSSNLPIESLEMEYPLLVKEYALEEDSGGPGMYRGGMGIRRGICILDDSENTVLAAASTERSRTKPWGLQGGMGGSTSYLDVCHEGRKINTQNKVRNVPLESGDTVTLVSAGGGGYGDPAKRDINKVRKDYEEGKISLETMNTCYPAANKEDEI</sequence>
<dbReference type="InterPro" id="IPR003692">
    <property type="entry name" value="Hydantoinase_B"/>
</dbReference>
<feature type="domain" description="Hydantoinase B/oxoprolinase" evidence="1">
    <location>
        <begin position="6"/>
        <end position="521"/>
    </location>
</feature>
<evidence type="ECO:0000313" key="3">
    <source>
        <dbReference type="Proteomes" id="UP000515823"/>
    </source>
</evidence>
<dbReference type="GO" id="GO:0006749">
    <property type="term" value="P:glutathione metabolic process"/>
    <property type="evidence" value="ECO:0007669"/>
    <property type="project" value="TreeGrafter"/>
</dbReference>
<accession>A0A7G9G6G7</accession>
<proteinExistence type="predicted"/>
<organism evidence="2 3">
    <name type="scientific">Qiania dongpingensis</name>
    <dbReference type="NCBI Taxonomy" id="2763669"/>
    <lineage>
        <taxon>Bacteria</taxon>
        <taxon>Bacillati</taxon>
        <taxon>Bacillota</taxon>
        <taxon>Clostridia</taxon>
        <taxon>Lachnospirales</taxon>
        <taxon>Lachnospiraceae</taxon>
        <taxon>Qiania</taxon>
    </lineage>
</organism>
<dbReference type="AlphaFoldDB" id="A0A7G9G6G7"/>
<dbReference type="GO" id="GO:0005829">
    <property type="term" value="C:cytosol"/>
    <property type="evidence" value="ECO:0007669"/>
    <property type="project" value="TreeGrafter"/>
</dbReference>
<gene>
    <name evidence="2" type="ORF">H9Q78_04495</name>
</gene>
<dbReference type="Pfam" id="PF02538">
    <property type="entry name" value="Hydantoinase_B"/>
    <property type="match status" value="1"/>
</dbReference>
<dbReference type="GO" id="GO:0017168">
    <property type="term" value="F:5-oxoprolinase (ATP-hydrolyzing) activity"/>
    <property type="evidence" value="ECO:0007669"/>
    <property type="project" value="TreeGrafter"/>
</dbReference>
<dbReference type="PANTHER" id="PTHR11365">
    <property type="entry name" value="5-OXOPROLINASE RELATED"/>
    <property type="match status" value="1"/>
</dbReference>
<evidence type="ECO:0000313" key="2">
    <source>
        <dbReference type="EMBL" id="QNM06399.1"/>
    </source>
</evidence>
<name>A0A7G9G6G7_9FIRM</name>
<dbReference type="RefSeq" id="WP_249303819.1">
    <property type="nucleotide sequence ID" value="NZ_CP060634.1"/>
</dbReference>
<reference evidence="2 3" key="1">
    <citation type="submission" date="2020-08" db="EMBL/GenBank/DDBJ databases">
        <authorList>
            <person name="Liu C."/>
            <person name="Sun Q."/>
        </authorList>
    </citation>
    <scope>NUCLEOTIDE SEQUENCE [LARGE SCALE GENOMIC DNA]</scope>
    <source>
        <strain evidence="2 3">NSJ-38</strain>
    </source>
</reference>
<dbReference type="PANTHER" id="PTHR11365:SF23">
    <property type="entry name" value="HYPOTHETICAL 5-OXOPROLINASE (EUROFUNG)-RELATED"/>
    <property type="match status" value="1"/>
</dbReference>
<dbReference type="InterPro" id="IPR045079">
    <property type="entry name" value="Oxoprolinase-like"/>
</dbReference>
<keyword evidence="3" id="KW-1185">Reference proteome</keyword>